<feature type="transmembrane region" description="Helical" evidence="1">
    <location>
        <begin position="93"/>
        <end position="114"/>
    </location>
</feature>
<evidence type="ECO:0000313" key="2">
    <source>
        <dbReference type="EMBL" id="MCK9795459.1"/>
    </source>
</evidence>
<sequence>MRTGTSTAKETSGGTWTRRSWWNRRRTVVVAAPLTGAVVYLVGMLLGVDPQVRAGEGTLEVTVGLVVGASLTAVLAGWGVRSLLLRTRSGGRGAWFAVCGVVLAVSLLGPLGAANPGATVLLALEHLAVGAVIALGLSGAGGAGARTTAGQRA</sequence>
<dbReference type="InterPro" id="IPR045713">
    <property type="entry name" value="DUF6069"/>
</dbReference>
<keyword evidence="1" id="KW-0472">Membrane</keyword>
<keyword evidence="3" id="KW-1185">Reference proteome</keyword>
<comment type="caution">
    <text evidence="2">The sequence shown here is derived from an EMBL/GenBank/DDBJ whole genome shotgun (WGS) entry which is preliminary data.</text>
</comment>
<feature type="transmembrane region" description="Helical" evidence="1">
    <location>
        <begin position="28"/>
        <end position="47"/>
    </location>
</feature>
<keyword evidence="1" id="KW-0812">Transmembrane</keyword>
<protein>
    <submittedName>
        <fullName evidence="2">DUF6069 family protein</fullName>
    </submittedName>
</protein>
<dbReference type="Pfam" id="PF19545">
    <property type="entry name" value="DUF6069"/>
    <property type="match status" value="1"/>
</dbReference>
<organism evidence="2 3">
    <name type="scientific">Isoptericola peretonis</name>
    <dbReference type="NCBI Taxonomy" id="2918523"/>
    <lineage>
        <taxon>Bacteria</taxon>
        <taxon>Bacillati</taxon>
        <taxon>Actinomycetota</taxon>
        <taxon>Actinomycetes</taxon>
        <taxon>Micrococcales</taxon>
        <taxon>Promicromonosporaceae</taxon>
        <taxon>Isoptericola</taxon>
    </lineage>
</organism>
<feature type="transmembrane region" description="Helical" evidence="1">
    <location>
        <begin position="59"/>
        <end position="81"/>
    </location>
</feature>
<evidence type="ECO:0000256" key="1">
    <source>
        <dbReference type="SAM" id="Phobius"/>
    </source>
</evidence>
<feature type="transmembrane region" description="Helical" evidence="1">
    <location>
        <begin position="126"/>
        <end position="145"/>
    </location>
</feature>
<reference evidence="2 3" key="1">
    <citation type="submission" date="2022-02" db="EMBL/GenBank/DDBJ databases">
        <title>The car tank lid bacteriome: a reservoir of bacteria with potential in bioremediation of fuel.</title>
        <authorList>
            <person name="Vidal-Verdu A."/>
            <person name="Gomez-Martinez D."/>
            <person name="Latorre-Perez A."/>
            <person name="Pereto J."/>
            <person name="Porcar M."/>
        </authorList>
    </citation>
    <scope>NUCLEOTIDE SEQUENCE [LARGE SCALE GENOMIC DNA]</scope>
    <source>
        <strain evidence="2 3">4D.3</strain>
    </source>
</reference>
<keyword evidence="1" id="KW-1133">Transmembrane helix</keyword>
<dbReference type="EMBL" id="JALQCY010000005">
    <property type="protein sequence ID" value="MCK9795459.1"/>
    <property type="molecule type" value="Genomic_DNA"/>
</dbReference>
<proteinExistence type="predicted"/>
<evidence type="ECO:0000313" key="3">
    <source>
        <dbReference type="Proteomes" id="UP001651050"/>
    </source>
</evidence>
<accession>A0ABT0J7Q8</accession>
<name>A0ABT0J7Q8_9MICO</name>
<gene>
    <name evidence="2" type="ORF">M1843_17075</name>
</gene>
<dbReference type="Proteomes" id="UP001651050">
    <property type="component" value="Unassembled WGS sequence"/>
</dbReference>
<dbReference type="RefSeq" id="WP_416345306.1">
    <property type="nucleotide sequence ID" value="NZ_JALQCY010000005.1"/>
</dbReference>